<reference evidence="2 3" key="1">
    <citation type="submission" date="2015-01" db="EMBL/GenBank/DDBJ databases">
        <title>The Genome Sequence of Exophiala spinifera CBS89968.</title>
        <authorList>
            <consortium name="The Broad Institute Genomics Platform"/>
            <person name="Cuomo C."/>
            <person name="de Hoog S."/>
            <person name="Gorbushina A."/>
            <person name="Stielow B."/>
            <person name="Teixiera M."/>
            <person name="Abouelleil A."/>
            <person name="Chapman S.B."/>
            <person name="Priest M."/>
            <person name="Young S.K."/>
            <person name="Wortman J."/>
            <person name="Nusbaum C."/>
            <person name="Birren B."/>
        </authorList>
    </citation>
    <scope>NUCLEOTIDE SEQUENCE [LARGE SCALE GENOMIC DNA]</scope>
    <source>
        <strain evidence="2 3">CBS 89968</strain>
    </source>
</reference>
<accession>A0A0D2B6V0</accession>
<dbReference type="HOGENOM" id="CLU_644047_0_0_1"/>
<evidence type="ECO:0000256" key="1">
    <source>
        <dbReference type="SAM" id="MobiDB-lite"/>
    </source>
</evidence>
<dbReference type="EMBL" id="KN847496">
    <property type="protein sequence ID" value="KIW14633.1"/>
    <property type="molecule type" value="Genomic_DNA"/>
</dbReference>
<dbReference type="AlphaFoldDB" id="A0A0D2B6V0"/>
<organism evidence="2 3">
    <name type="scientific">Exophiala spinifera</name>
    <dbReference type="NCBI Taxonomy" id="91928"/>
    <lineage>
        <taxon>Eukaryota</taxon>
        <taxon>Fungi</taxon>
        <taxon>Dikarya</taxon>
        <taxon>Ascomycota</taxon>
        <taxon>Pezizomycotina</taxon>
        <taxon>Eurotiomycetes</taxon>
        <taxon>Chaetothyriomycetidae</taxon>
        <taxon>Chaetothyriales</taxon>
        <taxon>Herpotrichiellaceae</taxon>
        <taxon>Exophiala</taxon>
    </lineage>
</organism>
<gene>
    <name evidence="2" type="ORF">PV08_07417</name>
</gene>
<dbReference type="InterPro" id="IPR025204">
    <property type="entry name" value="CENP-L"/>
</dbReference>
<dbReference type="VEuPathDB" id="FungiDB:PV08_07417"/>
<evidence type="ECO:0000313" key="2">
    <source>
        <dbReference type="EMBL" id="KIW14633.1"/>
    </source>
</evidence>
<dbReference type="GeneID" id="27334500"/>
<keyword evidence="3" id="KW-1185">Reference proteome</keyword>
<feature type="compositionally biased region" description="Polar residues" evidence="1">
    <location>
        <begin position="82"/>
        <end position="93"/>
    </location>
</feature>
<sequence>MEDAFYDTSWLVHSVRKLTPSFLALLAPTSTDSERSQQTDILSSHAEGFAESISRDRPRYESEEEKEKLGLLRQCKWTQLGQGTSAAAQTPTHYSAGRKRRRDDDTSSRIHGISISLIYEKSTYKFIIYTHTTSLAIASKRNRTAPLSAASVAVEDQTAVLLSKSSPAVLKALLSYLCDKFTPLPDIYSLHLPSRFIQGTLQTYLSAISSSLTTSSSSSSDLTQSQMQDLFIDVISSVKLTITFSAPVAPHLKSLDVAVAPFAVLKAIPEPGLPNNRDHFMGTIANFIWAHTGLKLPVDTEYTATGPATRVDEPEQAKPEPMKISRISTAAYAISCDHRVKFVARAVNAVDGPEQQPQDNCVRVANHELLVAVLDEARRRALLG</sequence>
<evidence type="ECO:0000313" key="3">
    <source>
        <dbReference type="Proteomes" id="UP000053328"/>
    </source>
</evidence>
<dbReference type="Pfam" id="PF13092">
    <property type="entry name" value="CENP-L"/>
    <property type="match status" value="1"/>
</dbReference>
<name>A0A0D2B6V0_9EURO</name>
<dbReference type="Proteomes" id="UP000053328">
    <property type="component" value="Unassembled WGS sequence"/>
</dbReference>
<proteinExistence type="predicted"/>
<dbReference type="OrthoDB" id="8864979at2759"/>
<protein>
    <submittedName>
        <fullName evidence="2">Uncharacterized protein</fullName>
    </submittedName>
</protein>
<feature type="region of interest" description="Disordered" evidence="1">
    <location>
        <begin position="82"/>
        <end position="107"/>
    </location>
</feature>
<dbReference type="RefSeq" id="XP_016234849.1">
    <property type="nucleotide sequence ID" value="XM_016381747.1"/>
</dbReference>